<comment type="similarity">
    <text evidence="2 7">Belongs to the UPF0056 (MarC) family.</text>
</comment>
<keyword evidence="9" id="KW-1185">Reference proteome</keyword>
<dbReference type="AlphaFoldDB" id="A0A369W3W1"/>
<organism evidence="8 9">
    <name type="scientific">Pelagibacterium lacus</name>
    <dbReference type="NCBI Taxonomy" id="2282655"/>
    <lineage>
        <taxon>Bacteria</taxon>
        <taxon>Pseudomonadati</taxon>
        <taxon>Pseudomonadota</taxon>
        <taxon>Alphaproteobacteria</taxon>
        <taxon>Hyphomicrobiales</taxon>
        <taxon>Devosiaceae</taxon>
        <taxon>Pelagibacterium</taxon>
    </lineage>
</organism>
<evidence type="ECO:0000256" key="7">
    <source>
        <dbReference type="RuleBase" id="RU362048"/>
    </source>
</evidence>
<feature type="transmembrane region" description="Helical" evidence="7">
    <location>
        <begin position="118"/>
        <end position="139"/>
    </location>
</feature>
<dbReference type="NCBIfam" id="TIGR00427">
    <property type="entry name" value="NAAT family transporter"/>
    <property type="match status" value="1"/>
</dbReference>
<keyword evidence="6 7" id="KW-0472">Membrane</keyword>
<comment type="subcellular location">
    <subcellularLocation>
        <location evidence="1 7">Cell membrane</location>
        <topology evidence="1 7">Multi-pass membrane protein</topology>
    </subcellularLocation>
</comment>
<feature type="transmembrane region" description="Helical" evidence="7">
    <location>
        <begin position="180"/>
        <end position="198"/>
    </location>
</feature>
<protein>
    <recommendedName>
        <fullName evidence="7">UPF0056 membrane protein</fullName>
    </recommendedName>
</protein>
<gene>
    <name evidence="8" type="ORF">DVH29_11175</name>
</gene>
<dbReference type="PANTHER" id="PTHR33508:SF1">
    <property type="entry name" value="UPF0056 MEMBRANE PROTEIN YHCE"/>
    <property type="match status" value="1"/>
</dbReference>
<comment type="caution">
    <text evidence="8">The sequence shown here is derived from an EMBL/GenBank/DDBJ whole genome shotgun (WGS) entry which is preliminary data.</text>
</comment>
<dbReference type="InterPro" id="IPR002771">
    <property type="entry name" value="Multi_antbiot-R_MarC"/>
</dbReference>
<proteinExistence type="inferred from homology"/>
<evidence type="ECO:0000256" key="2">
    <source>
        <dbReference type="ARBA" id="ARBA00009784"/>
    </source>
</evidence>
<evidence type="ECO:0000256" key="1">
    <source>
        <dbReference type="ARBA" id="ARBA00004651"/>
    </source>
</evidence>
<evidence type="ECO:0000313" key="8">
    <source>
        <dbReference type="EMBL" id="RDE08565.1"/>
    </source>
</evidence>
<dbReference type="GO" id="GO:0005886">
    <property type="term" value="C:plasma membrane"/>
    <property type="evidence" value="ECO:0007669"/>
    <property type="project" value="UniProtKB-SubCell"/>
</dbReference>
<keyword evidence="3" id="KW-1003">Cell membrane</keyword>
<dbReference type="EMBL" id="QQNH01000015">
    <property type="protein sequence ID" value="RDE08565.1"/>
    <property type="molecule type" value="Genomic_DNA"/>
</dbReference>
<feature type="transmembrane region" description="Helical" evidence="7">
    <location>
        <begin position="40"/>
        <end position="62"/>
    </location>
</feature>
<dbReference type="Proteomes" id="UP000253759">
    <property type="component" value="Unassembled WGS sequence"/>
</dbReference>
<feature type="transmembrane region" description="Helical" evidence="7">
    <location>
        <begin position="145"/>
        <end position="168"/>
    </location>
</feature>
<dbReference type="Pfam" id="PF01914">
    <property type="entry name" value="MarC"/>
    <property type="match status" value="1"/>
</dbReference>
<dbReference type="PANTHER" id="PTHR33508">
    <property type="entry name" value="UPF0056 MEMBRANE PROTEIN YHCE"/>
    <property type="match status" value="1"/>
</dbReference>
<reference evidence="9" key="1">
    <citation type="submission" date="2018-07" db="EMBL/GenBank/DDBJ databases">
        <authorList>
            <person name="Liu B.-T."/>
            <person name="Du Z."/>
        </authorList>
    </citation>
    <scope>NUCLEOTIDE SEQUENCE [LARGE SCALE GENOMIC DNA]</scope>
    <source>
        <strain evidence="9">XYN52</strain>
    </source>
</reference>
<feature type="transmembrane region" description="Helical" evidence="7">
    <location>
        <begin position="6"/>
        <end position="28"/>
    </location>
</feature>
<evidence type="ECO:0000256" key="5">
    <source>
        <dbReference type="ARBA" id="ARBA00022989"/>
    </source>
</evidence>
<evidence type="ECO:0000256" key="4">
    <source>
        <dbReference type="ARBA" id="ARBA00022692"/>
    </source>
</evidence>
<evidence type="ECO:0000313" key="9">
    <source>
        <dbReference type="Proteomes" id="UP000253759"/>
    </source>
</evidence>
<evidence type="ECO:0000256" key="3">
    <source>
        <dbReference type="ARBA" id="ARBA00022475"/>
    </source>
</evidence>
<keyword evidence="4 7" id="KW-0812">Transmembrane</keyword>
<accession>A0A369W3W1</accession>
<name>A0A369W3W1_9HYPH</name>
<dbReference type="OrthoDB" id="21094at2"/>
<keyword evidence="5 7" id="KW-1133">Transmembrane helix</keyword>
<sequence>MTSSFFVAFATFFATVGVADVAFIFAGLTRNYTPRQRVVAATRGVLVAAGILLFFSFVGNLILEGFGITLPALRVAGGILLLLIAIDMVFARHSGGTGTTSEEEAEATGREDISVFPLAMPLLAGAGSISAVILFTTGAPSDIDFWLVIAALLATLFLAWLALLAAIPIQRLLGLTGMSVVSRVVGILLTALAIQFIFDGVVASGVLGSRAGTGAI</sequence>
<dbReference type="RefSeq" id="WP_114646259.1">
    <property type="nucleotide sequence ID" value="NZ_QQNH01000015.1"/>
</dbReference>
<evidence type="ECO:0000256" key="6">
    <source>
        <dbReference type="ARBA" id="ARBA00023136"/>
    </source>
</evidence>
<feature type="transmembrane region" description="Helical" evidence="7">
    <location>
        <begin position="68"/>
        <end position="90"/>
    </location>
</feature>